<evidence type="ECO:0000313" key="2">
    <source>
        <dbReference type="Proteomes" id="UP001148737"/>
    </source>
</evidence>
<keyword evidence="2" id="KW-1185">Reference proteome</keyword>
<dbReference type="EMBL" id="JANAKD010000109">
    <property type="protein sequence ID" value="KAJ3497479.1"/>
    <property type="molecule type" value="Genomic_DNA"/>
</dbReference>
<reference evidence="1" key="1">
    <citation type="submission" date="2022-07" db="EMBL/GenBank/DDBJ databases">
        <title>Genome Sequence of Lecanicillium saksenae.</title>
        <authorList>
            <person name="Buettner E."/>
        </authorList>
    </citation>
    <scope>NUCLEOTIDE SEQUENCE</scope>
    <source>
        <strain evidence="1">VT-O1</strain>
    </source>
</reference>
<organism evidence="1 2">
    <name type="scientific">Lecanicillium saksenae</name>
    <dbReference type="NCBI Taxonomy" id="468837"/>
    <lineage>
        <taxon>Eukaryota</taxon>
        <taxon>Fungi</taxon>
        <taxon>Dikarya</taxon>
        <taxon>Ascomycota</taxon>
        <taxon>Pezizomycotina</taxon>
        <taxon>Sordariomycetes</taxon>
        <taxon>Hypocreomycetidae</taxon>
        <taxon>Hypocreales</taxon>
        <taxon>Cordycipitaceae</taxon>
        <taxon>Lecanicillium</taxon>
    </lineage>
</organism>
<comment type="caution">
    <text evidence="1">The sequence shown here is derived from an EMBL/GenBank/DDBJ whole genome shotgun (WGS) entry which is preliminary data.</text>
</comment>
<gene>
    <name evidence="1" type="ORF">NLG97_g1879</name>
</gene>
<evidence type="ECO:0000313" key="1">
    <source>
        <dbReference type="EMBL" id="KAJ3497479.1"/>
    </source>
</evidence>
<proteinExistence type="predicted"/>
<name>A0ACC1R4A2_9HYPO</name>
<accession>A0ACC1R4A2</accession>
<dbReference type="Proteomes" id="UP001148737">
    <property type="component" value="Unassembled WGS sequence"/>
</dbReference>
<protein>
    <submittedName>
        <fullName evidence="1">Uncharacterized protein</fullName>
    </submittedName>
</protein>
<sequence>MFAFIITLINEERLNAGKNSLEFLNPALYKAYAKGTFTDIVKGDQNPRGTTCGSNKGFVASPGWDPVTGLGTPKYDKMREYFGQL</sequence>